<evidence type="ECO:0000313" key="4">
    <source>
        <dbReference type="Proteomes" id="UP000184520"/>
    </source>
</evidence>
<feature type="signal peptide" evidence="2">
    <location>
        <begin position="1"/>
        <end position="34"/>
    </location>
</feature>
<dbReference type="InterPro" id="IPR011990">
    <property type="entry name" value="TPR-like_helical_dom_sf"/>
</dbReference>
<dbReference type="Gene3D" id="1.25.40.10">
    <property type="entry name" value="Tetratricopeptide repeat domain"/>
    <property type="match status" value="3"/>
</dbReference>
<feature type="chain" id="PRO_5012454638" evidence="2">
    <location>
        <begin position="35"/>
        <end position="438"/>
    </location>
</feature>
<dbReference type="SMART" id="SM00028">
    <property type="entry name" value="TPR"/>
    <property type="match status" value="5"/>
</dbReference>
<dbReference type="PROSITE" id="PS50005">
    <property type="entry name" value="TPR"/>
    <property type="match status" value="1"/>
</dbReference>
<sequence>MKQTLSRTLLSLVATGLLATGSVSTLLVSNDAVAQEQKASERPTRRTPALRSKVYEQLARAQSAADGGNLAEAIEILDVVQDKETSMNSYELAMMYNFYGFIYYNDEQYDKALENFAKVVEQQPIPESFELSTLFSLAQLNLMQGNYAEAITYLERWENLNTGKIPPKNLVIKAQAYYQNKQYAEAADFITEAIKGHEEEGMIPDEGWLILQRAIFYELKQPEKVKDVLVKMVKLFNEPKYWIQLAGMYGELGEEKKQLAIMEAAYQQGYVSSAADIFNLAQLYYYHKAPYKGARLMEQALNDGVLEKNLRNLKFLGQSWTLAKEQEKAVPVMAQAAELSDDGELDAQLAQIYLNMEDWDNAISAAEKAIEKGELRNAGIPYLIKGMALYNKKQYAQALNELAEAEKFKSSRGMAQQWSKFVESEKASSEQIQAELGS</sequence>
<dbReference type="AlphaFoldDB" id="A0A1M5HST3"/>
<keyword evidence="2" id="KW-0732">Signal</keyword>
<evidence type="ECO:0000256" key="2">
    <source>
        <dbReference type="SAM" id="SignalP"/>
    </source>
</evidence>
<evidence type="ECO:0000313" key="3">
    <source>
        <dbReference type="EMBL" id="SHG19031.1"/>
    </source>
</evidence>
<dbReference type="Proteomes" id="UP000184520">
    <property type="component" value="Unassembled WGS sequence"/>
</dbReference>
<dbReference type="Pfam" id="PF13432">
    <property type="entry name" value="TPR_16"/>
    <property type="match status" value="1"/>
</dbReference>
<dbReference type="SUPFAM" id="SSF48452">
    <property type="entry name" value="TPR-like"/>
    <property type="match status" value="1"/>
</dbReference>
<dbReference type="InterPro" id="IPR019734">
    <property type="entry name" value="TPR_rpt"/>
</dbReference>
<reference evidence="4" key="1">
    <citation type="submission" date="2016-11" db="EMBL/GenBank/DDBJ databases">
        <authorList>
            <person name="Varghese N."/>
            <person name="Submissions S."/>
        </authorList>
    </citation>
    <scope>NUCLEOTIDE SEQUENCE [LARGE SCALE GENOMIC DNA]</scope>
    <source>
        <strain evidence="4">CGMCC 1.8995</strain>
    </source>
</reference>
<dbReference type="RefSeq" id="WP_073320416.1">
    <property type="nucleotide sequence ID" value="NZ_FQWD01000002.1"/>
</dbReference>
<accession>A0A1M5HST3</accession>
<feature type="repeat" description="TPR" evidence="1">
    <location>
        <begin position="93"/>
        <end position="126"/>
    </location>
</feature>
<protein>
    <submittedName>
        <fullName evidence="3">Tetratricopeptide repeat-containing protein</fullName>
    </submittedName>
</protein>
<evidence type="ECO:0000256" key="1">
    <source>
        <dbReference type="PROSITE-ProRule" id="PRU00339"/>
    </source>
</evidence>
<dbReference type="OrthoDB" id="5574348at2"/>
<proteinExistence type="predicted"/>
<keyword evidence="1" id="KW-0802">TPR repeat</keyword>
<organism evidence="3 4">
    <name type="scientific">Marisediminitalea aggregata</name>
    <dbReference type="NCBI Taxonomy" id="634436"/>
    <lineage>
        <taxon>Bacteria</taxon>
        <taxon>Pseudomonadati</taxon>
        <taxon>Pseudomonadota</taxon>
        <taxon>Gammaproteobacteria</taxon>
        <taxon>Alteromonadales</taxon>
        <taxon>Alteromonadaceae</taxon>
        <taxon>Marisediminitalea</taxon>
    </lineage>
</organism>
<dbReference type="EMBL" id="FQWD01000002">
    <property type="protein sequence ID" value="SHG19031.1"/>
    <property type="molecule type" value="Genomic_DNA"/>
</dbReference>
<dbReference type="STRING" id="634436.SAMN05216361_1604"/>
<dbReference type="Pfam" id="PF13424">
    <property type="entry name" value="TPR_12"/>
    <property type="match status" value="1"/>
</dbReference>
<keyword evidence="4" id="KW-1185">Reference proteome</keyword>
<name>A0A1M5HST3_9ALTE</name>
<gene>
    <name evidence="3" type="ORF">SAMN05216361_1604</name>
</gene>
<dbReference type="SUPFAM" id="SSF81901">
    <property type="entry name" value="HCP-like"/>
    <property type="match status" value="1"/>
</dbReference>